<proteinExistence type="predicted"/>
<dbReference type="SUPFAM" id="SSF50156">
    <property type="entry name" value="PDZ domain-like"/>
    <property type="match status" value="1"/>
</dbReference>
<name>A0A3P3XS17_9SPIR</name>
<dbReference type="AlphaFoldDB" id="A0A3P3XS17"/>
<dbReference type="PROSITE" id="PS51257">
    <property type="entry name" value="PROKAR_LIPOPROTEIN"/>
    <property type="match status" value="1"/>
</dbReference>
<accession>A0A3P3XS17</accession>
<dbReference type="EMBL" id="FWDO01000005">
    <property type="protein sequence ID" value="SLM19096.1"/>
    <property type="molecule type" value="Genomic_DNA"/>
</dbReference>
<feature type="compositionally biased region" description="Low complexity" evidence="1">
    <location>
        <begin position="25"/>
        <end position="49"/>
    </location>
</feature>
<dbReference type="InterPro" id="IPR036034">
    <property type="entry name" value="PDZ_sf"/>
</dbReference>
<evidence type="ECO:0000256" key="1">
    <source>
        <dbReference type="SAM" id="MobiDB-lite"/>
    </source>
</evidence>
<evidence type="ECO:0000256" key="2">
    <source>
        <dbReference type="SAM" id="SignalP"/>
    </source>
</evidence>
<dbReference type="Gene3D" id="2.30.42.10">
    <property type="match status" value="1"/>
</dbReference>
<reference evidence="4" key="1">
    <citation type="submission" date="2017-02" db="EMBL/GenBank/DDBJ databases">
        <authorList>
            <person name="Regsiter A."/>
            <person name="William W."/>
        </authorList>
    </citation>
    <scope>NUCLEOTIDE SEQUENCE</scope>
    <source>
        <strain evidence="4">BdmA 4</strain>
    </source>
</reference>
<sequence>MKYAKLALALFVAFFVAGCASAPPPTTSTTSPPGAAPQASAPPQGSAPPSIAPPKNDTWPKIYTDETYLTSFDSSWSEAEAVGAIKNLQNSFVEFNAGIPLSELDVDSYGLRAKWQWVENNSFIKSASFIIPFDQVTSILLEYYPALNKDYKWGLIVNLSGSSAVSVRTPSRDTAERLGKAILVLAKARSAKLSIPNLRFGAALSALSDAQAQAAGILKTSGVIVLWVFRESPAEKAGFSPQDIITGVGGKPVHSTEELFAAIDAAADAGAKELKIDGIRRSYRIEDKKYVEIFVPLTYTLAIDQAGGTK</sequence>
<feature type="chain" id="PRO_5017936598" description="PDZ domain-containing protein" evidence="2">
    <location>
        <begin position="23"/>
        <end position="310"/>
    </location>
</feature>
<keyword evidence="2" id="KW-0732">Signal</keyword>
<evidence type="ECO:0000313" key="4">
    <source>
        <dbReference type="EMBL" id="SLM19096.1"/>
    </source>
</evidence>
<dbReference type="InterPro" id="IPR041489">
    <property type="entry name" value="PDZ_6"/>
</dbReference>
<evidence type="ECO:0000259" key="3">
    <source>
        <dbReference type="Pfam" id="PF17820"/>
    </source>
</evidence>
<feature type="signal peptide" evidence="2">
    <location>
        <begin position="1"/>
        <end position="22"/>
    </location>
</feature>
<feature type="region of interest" description="Disordered" evidence="1">
    <location>
        <begin position="25"/>
        <end position="56"/>
    </location>
</feature>
<gene>
    <name evidence="4" type="ORF">SPIRO4BDMA_50611</name>
</gene>
<organism evidence="4">
    <name type="scientific">uncultured spirochete</name>
    <dbReference type="NCBI Taxonomy" id="156406"/>
    <lineage>
        <taxon>Bacteria</taxon>
        <taxon>Pseudomonadati</taxon>
        <taxon>Spirochaetota</taxon>
        <taxon>Spirochaetia</taxon>
        <taxon>Spirochaetales</taxon>
        <taxon>environmental samples</taxon>
    </lineage>
</organism>
<feature type="domain" description="PDZ" evidence="3">
    <location>
        <begin position="225"/>
        <end position="268"/>
    </location>
</feature>
<dbReference type="Pfam" id="PF17820">
    <property type="entry name" value="PDZ_6"/>
    <property type="match status" value="1"/>
</dbReference>
<protein>
    <recommendedName>
        <fullName evidence="3">PDZ domain-containing protein</fullName>
    </recommendedName>
</protein>